<keyword evidence="1" id="KW-0064">Aspartyl protease</keyword>
<evidence type="ECO:0000313" key="3">
    <source>
        <dbReference type="Proteomes" id="UP000636479"/>
    </source>
</evidence>
<keyword evidence="1" id="KW-0378">Hydrolase</keyword>
<dbReference type="PROSITE" id="PS00141">
    <property type="entry name" value="ASP_PROTEASE"/>
    <property type="match status" value="1"/>
</dbReference>
<dbReference type="SUPFAM" id="SSF50630">
    <property type="entry name" value="Acid proteases"/>
    <property type="match status" value="1"/>
</dbReference>
<name>A0A8H6SSJ0_9AGAR</name>
<evidence type="ECO:0000313" key="2">
    <source>
        <dbReference type="EMBL" id="KAF7303597.1"/>
    </source>
</evidence>
<dbReference type="EMBL" id="JACAZF010000005">
    <property type="protein sequence ID" value="KAF7303597.1"/>
    <property type="molecule type" value="Genomic_DNA"/>
</dbReference>
<dbReference type="AlphaFoldDB" id="A0A8H6SSJ0"/>
<dbReference type="RefSeq" id="XP_037220569.1">
    <property type="nucleotide sequence ID" value="XM_037362648.1"/>
</dbReference>
<dbReference type="Proteomes" id="UP000636479">
    <property type="component" value="Unassembled WGS sequence"/>
</dbReference>
<dbReference type="InterPro" id="IPR021109">
    <property type="entry name" value="Peptidase_aspartic_dom_sf"/>
</dbReference>
<dbReference type="Gene3D" id="2.40.70.10">
    <property type="entry name" value="Acid Proteases"/>
    <property type="match status" value="1"/>
</dbReference>
<dbReference type="GO" id="GO:0004190">
    <property type="term" value="F:aspartic-type endopeptidase activity"/>
    <property type="evidence" value="ECO:0007669"/>
    <property type="project" value="UniProtKB-KW"/>
</dbReference>
<accession>A0A8H6SSJ0</accession>
<protein>
    <submittedName>
        <fullName evidence="2">Uncharacterized protein</fullName>
    </submittedName>
</protein>
<evidence type="ECO:0000256" key="1">
    <source>
        <dbReference type="ARBA" id="ARBA00022750"/>
    </source>
</evidence>
<proteinExistence type="predicted"/>
<reference evidence="2" key="1">
    <citation type="submission" date="2020-05" db="EMBL/GenBank/DDBJ databases">
        <title>Mycena genomes resolve the evolution of fungal bioluminescence.</title>
        <authorList>
            <person name="Tsai I.J."/>
        </authorList>
    </citation>
    <scope>NUCLEOTIDE SEQUENCE</scope>
    <source>
        <strain evidence="2">171206Taipei</strain>
    </source>
</reference>
<comment type="caution">
    <text evidence="2">The sequence shown here is derived from an EMBL/GenBank/DDBJ whole genome shotgun (WGS) entry which is preliminary data.</text>
</comment>
<keyword evidence="3" id="KW-1185">Reference proteome</keyword>
<dbReference type="GO" id="GO:0006508">
    <property type="term" value="P:proteolysis"/>
    <property type="evidence" value="ECO:0007669"/>
    <property type="project" value="InterPro"/>
</dbReference>
<dbReference type="GeneID" id="59345164"/>
<organism evidence="2 3">
    <name type="scientific">Mycena indigotica</name>
    <dbReference type="NCBI Taxonomy" id="2126181"/>
    <lineage>
        <taxon>Eukaryota</taxon>
        <taxon>Fungi</taxon>
        <taxon>Dikarya</taxon>
        <taxon>Basidiomycota</taxon>
        <taxon>Agaricomycotina</taxon>
        <taxon>Agaricomycetes</taxon>
        <taxon>Agaricomycetidae</taxon>
        <taxon>Agaricales</taxon>
        <taxon>Marasmiineae</taxon>
        <taxon>Mycenaceae</taxon>
        <taxon>Mycena</taxon>
    </lineage>
</organism>
<dbReference type="OrthoDB" id="2822310at2759"/>
<keyword evidence="1" id="KW-0645">Protease</keyword>
<sequence length="237" mass="27179">MEGATTKHMPSFLWQTSRRYTSPEMTIVLSPTEGRLTLGGRPPDLPSDKRLKYHWKTAGEISSSQSEWTVDCPYLTMNDTKYPIKTGKVLFDTGAASIYLDESIVVAYYSHFPDTRLDDKGYHLISLANKEPKQTLNVDFHFKEDKLWLFDHIDPTSDILDFDGKQYQRGAIQSTSVLHDSDKDPWTGPCLIGRIAMYNADLNLHFAPGTTPKIFFREKKSRAEDDISQRPYDWGKF</sequence>
<dbReference type="InterPro" id="IPR001969">
    <property type="entry name" value="Aspartic_peptidase_AS"/>
</dbReference>
<gene>
    <name evidence="2" type="ORF">MIND_00589000</name>
</gene>